<dbReference type="Pfam" id="PF00136">
    <property type="entry name" value="DNA_pol_B"/>
    <property type="match status" value="1"/>
</dbReference>
<dbReference type="PANTHER" id="PTHR10322:SF23">
    <property type="entry name" value="DNA POLYMERASE DELTA CATALYTIC SUBUNIT"/>
    <property type="match status" value="1"/>
</dbReference>
<dbReference type="GO" id="GO:0003887">
    <property type="term" value="F:DNA-directed DNA polymerase activity"/>
    <property type="evidence" value="ECO:0007669"/>
    <property type="project" value="UniProtKB-KW"/>
</dbReference>
<keyword evidence="3" id="KW-0808">Transferase</keyword>
<dbReference type="InterPro" id="IPR023211">
    <property type="entry name" value="DNA_pol_palm_dom_sf"/>
</dbReference>
<dbReference type="InterPro" id="IPR043502">
    <property type="entry name" value="DNA/RNA_pol_sf"/>
</dbReference>
<dbReference type="AlphaFoldDB" id="A0A4C2EKT1"/>
<proteinExistence type="inferred from homology"/>
<comment type="caution">
    <text evidence="9">The sequence shown here is derived from an EMBL/GenBank/DDBJ whole genome shotgun (WGS) entry which is preliminary data.</text>
</comment>
<protein>
    <recommendedName>
        <fullName evidence="2">DNA-directed DNA polymerase</fullName>
        <ecNumber evidence="2">2.7.7.7</ecNumber>
    </recommendedName>
</protein>
<evidence type="ECO:0000313" key="9">
    <source>
        <dbReference type="EMBL" id="GCF13223.1"/>
    </source>
</evidence>
<dbReference type="Proteomes" id="UP000304382">
    <property type="component" value="Unassembled WGS sequence"/>
</dbReference>
<comment type="catalytic activity">
    <reaction evidence="7">
        <text>DNA(n) + a 2'-deoxyribonucleoside 5'-triphosphate = DNA(n+1) + diphosphate</text>
        <dbReference type="Rhea" id="RHEA:22508"/>
        <dbReference type="Rhea" id="RHEA-COMP:17339"/>
        <dbReference type="Rhea" id="RHEA-COMP:17340"/>
        <dbReference type="ChEBI" id="CHEBI:33019"/>
        <dbReference type="ChEBI" id="CHEBI:61560"/>
        <dbReference type="ChEBI" id="CHEBI:173112"/>
        <dbReference type="EC" id="2.7.7.7"/>
    </reaction>
</comment>
<comment type="similarity">
    <text evidence="1">Belongs to the DNA polymerase type-B family.</text>
</comment>
<dbReference type="SMART" id="SM00486">
    <property type="entry name" value="POLBc"/>
    <property type="match status" value="1"/>
</dbReference>
<organism evidence="9 10">
    <name type="scientific">Haloarcula mannanilytica</name>
    <dbReference type="NCBI Taxonomy" id="2509225"/>
    <lineage>
        <taxon>Archaea</taxon>
        <taxon>Methanobacteriati</taxon>
        <taxon>Methanobacteriota</taxon>
        <taxon>Stenosarchaea group</taxon>
        <taxon>Halobacteria</taxon>
        <taxon>Halobacteriales</taxon>
        <taxon>Haloarculaceae</taxon>
        <taxon>Haloarcula</taxon>
    </lineage>
</organism>
<evidence type="ECO:0000313" key="10">
    <source>
        <dbReference type="Proteomes" id="UP000304382"/>
    </source>
</evidence>
<dbReference type="EC" id="2.7.7.7" evidence="2"/>
<dbReference type="GO" id="GO:0006261">
    <property type="term" value="P:DNA-templated DNA replication"/>
    <property type="evidence" value="ECO:0007669"/>
    <property type="project" value="TreeGrafter"/>
</dbReference>
<dbReference type="InterPro" id="IPR006134">
    <property type="entry name" value="DNA-dir_DNA_pol_B_multi_dom"/>
</dbReference>
<evidence type="ECO:0000256" key="1">
    <source>
        <dbReference type="ARBA" id="ARBA00005755"/>
    </source>
</evidence>
<gene>
    <name evidence="9" type="ORF">Harman_11580</name>
</gene>
<dbReference type="Gene3D" id="1.10.287.690">
    <property type="entry name" value="Helix hairpin bin"/>
    <property type="match status" value="1"/>
</dbReference>
<dbReference type="SUPFAM" id="SSF56672">
    <property type="entry name" value="DNA/RNA polymerases"/>
    <property type="match status" value="1"/>
</dbReference>
<reference evidence="9 10" key="1">
    <citation type="submission" date="2019-02" db="EMBL/GenBank/DDBJ databases">
        <title>Haloarcula mannanilyticum sp. nov., a mannan degrading haloarchaeon isolated from commercial salt.</title>
        <authorList>
            <person name="Enomoto S."/>
            <person name="Shimane Y."/>
            <person name="Kamekura M."/>
            <person name="Ito T."/>
            <person name="Moriya O."/>
            <person name="Ihara K."/>
            <person name="Takahashi-Ando N."/>
            <person name="Fukushima Y."/>
            <person name="Yoshida Y."/>
            <person name="Usama R."/>
            <person name="Takai K."/>
            <person name="Minegishi H."/>
        </authorList>
    </citation>
    <scope>NUCLEOTIDE SEQUENCE [LARGE SCALE GENOMIC DNA]</scope>
    <source>
        <strain evidence="9 10">MD130-1</strain>
    </source>
</reference>
<dbReference type="CDD" id="cd05531">
    <property type="entry name" value="POLBc_B2"/>
    <property type="match status" value="1"/>
</dbReference>
<keyword evidence="5" id="KW-0239">DNA-directed DNA polymerase</keyword>
<sequence length="668" mass="75558">MVAGNGLDALRDRLRSDPKVTSTRYEEWFTSLSSETKSTVLRVGLERATEVRTLAHEIRRLYEIEQFHPGAFRLFNVDLAPQFRYCVETGTSPVPERDLRVLDLAIPETALRDQDVTALTVDGDRLGDSPEAVLTALDRRVQTADPDVLRCSTARIIPFCHEQANELGIDDFRLGRADGYEKLAGSSTYESYGQVGHSPARFRVPGRAVVDESNSFLLDESGIPGLLDLVERSWRPLQETAWGSIGTILTAIQVRTALERDVLIPWNKWEPEQFKTVATLHEADRGGFTFAPDVGMHEDVVQIDFGSLYPNIMCEYNISPETVCCDCHDSDDVPGIGYSICDRDGFIPNVLRPIIDDRASIKREIAATSDPDRRQNLQARSNALKWILVSCFGYQGYRNAKFGRIECHEAINAFAREILLDAKETLEAGGWRVVHGIVDSLWVQPVDGESQTPIPELCDRISERESIPLELEDRYDWICFVPLRDSDAGALTKYFGRVAGSDELVTKGIEAVQRSTPTFIEALQRDLIWTLDRERSPEAVCERLYHGIQTLEAGDVDPQNLLIRKRVSKSVEEYDQRTQTVAALQRAKDQDLPRHPGQDVEYLVVDDSRRSKERVRLAHEPLREFDTEVYRTLALRAGESVLRPLGWDRSDYRRYLNGITTLSLEGFQ</sequence>
<feature type="domain" description="DNA-directed DNA polymerase family B multifunctional" evidence="8">
    <location>
        <begin position="283"/>
        <end position="616"/>
    </location>
</feature>
<accession>A0A4C2EKT1</accession>
<dbReference type="InterPro" id="IPR042087">
    <property type="entry name" value="DNA_pol_B_thumb"/>
</dbReference>
<keyword evidence="4" id="KW-0548">Nucleotidyltransferase</keyword>
<dbReference type="GO" id="GO:0000166">
    <property type="term" value="F:nucleotide binding"/>
    <property type="evidence" value="ECO:0007669"/>
    <property type="project" value="InterPro"/>
</dbReference>
<evidence type="ECO:0000256" key="6">
    <source>
        <dbReference type="ARBA" id="ARBA00023125"/>
    </source>
</evidence>
<dbReference type="Gene3D" id="3.90.1600.10">
    <property type="entry name" value="Palm domain of DNA polymerase"/>
    <property type="match status" value="1"/>
</dbReference>
<evidence type="ECO:0000256" key="4">
    <source>
        <dbReference type="ARBA" id="ARBA00022695"/>
    </source>
</evidence>
<keyword evidence="6" id="KW-0238">DNA-binding</keyword>
<evidence type="ECO:0000259" key="8">
    <source>
        <dbReference type="Pfam" id="PF00136"/>
    </source>
</evidence>
<dbReference type="EMBL" id="BIXZ01000001">
    <property type="protein sequence ID" value="GCF13223.1"/>
    <property type="molecule type" value="Genomic_DNA"/>
</dbReference>
<evidence type="ECO:0000256" key="5">
    <source>
        <dbReference type="ARBA" id="ARBA00022932"/>
    </source>
</evidence>
<dbReference type="GO" id="GO:0003677">
    <property type="term" value="F:DNA binding"/>
    <property type="evidence" value="ECO:0007669"/>
    <property type="project" value="UniProtKB-KW"/>
</dbReference>
<dbReference type="NCBIfam" id="NF004418">
    <property type="entry name" value="PRK05761.1-4"/>
    <property type="match status" value="1"/>
</dbReference>
<dbReference type="PANTHER" id="PTHR10322">
    <property type="entry name" value="DNA POLYMERASE CATALYTIC SUBUNIT"/>
    <property type="match status" value="1"/>
</dbReference>
<name>A0A4C2EKT1_9EURY</name>
<dbReference type="InterPro" id="IPR006172">
    <property type="entry name" value="DNA-dir_DNA_pol_B"/>
</dbReference>
<evidence type="ECO:0000256" key="3">
    <source>
        <dbReference type="ARBA" id="ARBA00022679"/>
    </source>
</evidence>
<dbReference type="Gene3D" id="1.10.132.60">
    <property type="entry name" value="DNA polymerase family B, C-terminal domain"/>
    <property type="match status" value="1"/>
</dbReference>
<evidence type="ECO:0000256" key="2">
    <source>
        <dbReference type="ARBA" id="ARBA00012417"/>
    </source>
</evidence>
<dbReference type="InterPro" id="IPR050240">
    <property type="entry name" value="DNA_pol_type-B"/>
</dbReference>
<evidence type="ECO:0000256" key="7">
    <source>
        <dbReference type="ARBA" id="ARBA00049244"/>
    </source>
</evidence>
<keyword evidence="10" id="KW-1185">Reference proteome</keyword>